<proteinExistence type="predicted"/>
<name>A0A0F8X3C8_9ZZZZ</name>
<accession>A0A0F8X3C8</accession>
<sequence>MEFKFELGTTLRDKVTGFEGVVMVRAEYFTGCVHYGLQTRELKDGRITDWEWIDGSRLILVDGLTQITKEGKPTSGPHPNGPQM</sequence>
<dbReference type="EMBL" id="LAZR01061418">
    <property type="protein sequence ID" value="KKK63622.1"/>
    <property type="molecule type" value="Genomic_DNA"/>
</dbReference>
<evidence type="ECO:0000313" key="1">
    <source>
        <dbReference type="EMBL" id="KKK63622.1"/>
    </source>
</evidence>
<organism evidence="1">
    <name type="scientific">marine sediment metagenome</name>
    <dbReference type="NCBI Taxonomy" id="412755"/>
    <lineage>
        <taxon>unclassified sequences</taxon>
        <taxon>metagenomes</taxon>
        <taxon>ecological metagenomes</taxon>
    </lineage>
</organism>
<dbReference type="AlphaFoldDB" id="A0A0F8X3C8"/>
<protein>
    <submittedName>
        <fullName evidence="1">Uncharacterized protein</fullName>
    </submittedName>
</protein>
<gene>
    <name evidence="1" type="ORF">LCGC14_2992430</name>
</gene>
<reference evidence="1" key="1">
    <citation type="journal article" date="2015" name="Nature">
        <title>Complex archaea that bridge the gap between prokaryotes and eukaryotes.</title>
        <authorList>
            <person name="Spang A."/>
            <person name="Saw J.H."/>
            <person name="Jorgensen S.L."/>
            <person name="Zaremba-Niedzwiedzka K."/>
            <person name="Martijn J."/>
            <person name="Lind A.E."/>
            <person name="van Eijk R."/>
            <person name="Schleper C."/>
            <person name="Guy L."/>
            <person name="Ettema T.J."/>
        </authorList>
    </citation>
    <scope>NUCLEOTIDE SEQUENCE</scope>
</reference>
<comment type="caution">
    <text evidence="1">The sequence shown here is derived from an EMBL/GenBank/DDBJ whole genome shotgun (WGS) entry which is preliminary data.</text>
</comment>